<dbReference type="Proteomes" id="UP001259832">
    <property type="component" value="Unassembled WGS sequence"/>
</dbReference>
<organism evidence="2 3">
    <name type="scientific">Phytophthora citrophthora</name>
    <dbReference type="NCBI Taxonomy" id="4793"/>
    <lineage>
        <taxon>Eukaryota</taxon>
        <taxon>Sar</taxon>
        <taxon>Stramenopiles</taxon>
        <taxon>Oomycota</taxon>
        <taxon>Peronosporomycetes</taxon>
        <taxon>Peronosporales</taxon>
        <taxon>Peronosporaceae</taxon>
        <taxon>Phytophthora</taxon>
    </lineage>
</organism>
<reference evidence="2" key="1">
    <citation type="submission" date="2023-08" db="EMBL/GenBank/DDBJ databases">
        <title>Reference Genome Resource for the Citrus Pathogen Phytophthora citrophthora.</title>
        <authorList>
            <person name="Moller H."/>
            <person name="Coetzee B."/>
            <person name="Rose L.J."/>
            <person name="Van Niekerk J.M."/>
        </authorList>
    </citation>
    <scope>NUCLEOTIDE SEQUENCE</scope>
    <source>
        <strain evidence="2">STE-U-9442</strain>
    </source>
</reference>
<evidence type="ECO:0000256" key="1">
    <source>
        <dbReference type="SAM" id="MobiDB-lite"/>
    </source>
</evidence>
<proteinExistence type="predicted"/>
<gene>
    <name evidence="2" type="ORF">P3T76_002496</name>
</gene>
<comment type="caution">
    <text evidence="2">The sequence shown here is derived from an EMBL/GenBank/DDBJ whole genome shotgun (WGS) entry which is preliminary data.</text>
</comment>
<keyword evidence="3" id="KW-1185">Reference proteome</keyword>
<evidence type="ECO:0000313" key="2">
    <source>
        <dbReference type="EMBL" id="KAK1945448.1"/>
    </source>
</evidence>
<name>A0AAD9GWG0_9STRA</name>
<feature type="region of interest" description="Disordered" evidence="1">
    <location>
        <begin position="172"/>
        <end position="198"/>
    </location>
</feature>
<evidence type="ECO:0000313" key="3">
    <source>
        <dbReference type="Proteomes" id="UP001259832"/>
    </source>
</evidence>
<feature type="compositionally biased region" description="Basic residues" evidence="1">
    <location>
        <begin position="172"/>
        <end position="183"/>
    </location>
</feature>
<sequence>MQLTLAEILGVHCPLLDNAVPSLWIPSNISSRRNALEVKALAPDISWGFVPVFQKFLPCLLCERNATIASSRLQANRYSAVVRIVTIWVLNATDKLCKEAANIVYQRRERTRCSGSFRVTHDRPCIHELIRVIELNEELKLKPCDFESHWWVQRDLYPQDVTRIEEHAVIRTTRRKPKSRNHRAIQGSSGTAQDPIFE</sequence>
<accession>A0AAD9GWG0</accession>
<protein>
    <submittedName>
        <fullName evidence="2">Uncharacterized protein</fullName>
    </submittedName>
</protein>
<dbReference type="EMBL" id="JASMQC010000004">
    <property type="protein sequence ID" value="KAK1945448.1"/>
    <property type="molecule type" value="Genomic_DNA"/>
</dbReference>
<dbReference type="AlphaFoldDB" id="A0AAD9GWG0"/>